<sequence length="522" mass="59131">MQESEFASVIWDTTVPGDQEDTSDRAKGSGNQGKKDKTRANDADISISTQELMDDSDLFGNGNFNTGNGGQSSATVAYGGNGNSNSSNHMVGESSSRPSREQRQEGAETDASAASANRNNSSDAETEVTVTQPRKEGEGTSSPYITYLVTTTRKNRHIREIRRYALRRRFQDFVWLHEQLSKQYLTCVVPPLPGKHRLEYFTGDRFSEDFVNKRKHGLERFLRRVILHPSLRASEHLTVFLEAKDWSSEYELKPKSENGVLDSIGDTLLNTFSKVRKRDERFVEMHDTISRLSDNLTRTQKLYLRVTKKQQDLQQAYEELGTGMVDLGDIETGMTMALVEAGNSLKAHHLALKQLAENTEDLFLGEVEEYISYCEAYLELLKMRDQKQAEYEDLTEYLQQAVAERERLVNHQSAVGVSAVTNFIKGKVRDLRGVDPAVSRQQRIENLATRISELESAVEVSREDSEIFSELVDAEYEIFGIIKQHDFKRAFSALADSHILFFSKTVDIWKSVIPELEKLPVD</sequence>
<dbReference type="EMBL" id="JANBOH010000018">
    <property type="protein sequence ID" value="KAJ1647848.1"/>
    <property type="molecule type" value="Genomic_DNA"/>
</dbReference>
<evidence type="ECO:0000256" key="3">
    <source>
        <dbReference type="ARBA" id="ARBA00010883"/>
    </source>
</evidence>
<dbReference type="Gene3D" id="1.20.1270.60">
    <property type="entry name" value="Arfaptin homology (AH) domain/BAR domain"/>
    <property type="match status" value="1"/>
</dbReference>
<dbReference type="AlphaFoldDB" id="A0A9W8CM26"/>
<organism evidence="12 13">
    <name type="scientific">Coemansia asiatica</name>
    <dbReference type="NCBI Taxonomy" id="1052880"/>
    <lineage>
        <taxon>Eukaryota</taxon>
        <taxon>Fungi</taxon>
        <taxon>Fungi incertae sedis</taxon>
        <taxon>Zoopagomycota</taxon>
        <taxon>Kickxellomycotina</taxon>
        <taxon>Kickxellomycetes</taxon>
        <taxon>Kickxellales</taxon>
        <taxon>Kickxellaceae</taxon>
        <taxon>Coemansia</taxon>
    </lineage>
</organism>
<dbReference type="PANTHER" id="PTHR45949:SF2">
    <property type="entry name" value="SORTING NEXIN-4"/>
    <property type="match status" value="1"/>
</dbReference>
<feature type="region of interest" description="Disordered" evidence="10">
    <location>
        <begin position="1"/>
        <end position="142"/>
    </location>
</feature>
<feature type="compositionally biased region" description="Low complexity" evidence="10">
    <location>
        <begin position="111"/>
        <end position="122"/>
    </location>
</feature>
<evidence type="ECO:0000256" key="5">
    <source>
        <dbReference type="ARBA" id="ARBA00022490"/>
    </source>
</evidence>
<evidence type="ECO:0000313" key="13">
    <source>
        <dbReference type="Proteomes" id="UP001145021"/>
    </source>
</evidence>
<comment type="similarity">
    <text evidence="3">Belongs to the sorting nexin family.</text>
</comment>
<comment type="caution">
    <text evidence="12">The sequence shown here is derived from an EMBL/GenBank/DDBJ whole genome shotgun (WGS) entry which is preliminary data.</text>
</comment>
<dbReference type="PANTHER" id="PTHR45949">
    <property type="entry name" value="SORTING NEXIN-4"/>
    <property type="match status" value="1"/>
</dbReference>
<keyword evidence="5" id="KW-0963">Cytoplasm</keyword>
<keyword evidence="7" id="KW-0472">Membrane</keyword>
<dbReference type="SMART" id="SM00312">
    <property type="entry name" value="PX"/>
    <property type="match status" value="1"/>
</dbReference>
<dbReference type="GO" id="GO:0005769">
    <property type="term" value="C:early endosome"/>
    <property type="evidence" value="ECO:0007669"/>
    <property type="project" value="TreeGrafter"/>
</dbReference>
<dbReference type="GO" id="GO:0000407">
    <property type="term" value="C:phagophore assembly site"/>
    <property type="evidence" value="ECO:0007669"/>
    <property type="project" value="TreeGrafter"/>
</dbReference>
<dbReference type="GO" id="GO:0061709">
    <property type="term" value="P:reticulophagy"/>
    <property type="evidence" value="ECO:0007669"/>
    <property type="project" value="TreeGrafter"/>
</dbReference>
<name>A0A9W8CM26_9FUNG</name>
<dbReference type="Proteomes" id="UP001145021">
    <property type="component" value="Unassembled WGS sequence"/>
</dbReference>
<evidence type="ECO:0000256" key="9">
    <source>
        <dbReference type="ARBA" id="ARBA00041273"/>
    </source>
</evidence>
<evidence type="ECO:0000259" key="11">
    <source>
        <dbReference type="PROSITE" id="PS50195"/>
    </source>
</evidence>
<evidence type="ECO:0000313" key="12">
    <source>
        <dbReference type="EMBL" id="KAJ1647848.1"/>
    </source>
</evidence>
<gene>
    <name evidence="12" type="primary">SNX4</name>
    <name evidence="12" type="ORF">LPJ64_000813</name>
</gene>
<dbReference type="InterPro" id="IPR001683">
    <property type="entry name" value="PX_dom"/>
</dbReference>
<feature type="domain" description="PX" evidence="11">
    <location>
        <begin position="125"/>
        <end position="248"/>
    </location>
</feature>
<keyword evidence="6" id="KW-0446">Lipid-binding</keyword>
<keyword evidence="4" id="KW-0813">Transport</keyword>
<evidence type="ECO:0000256" key="1">
    <source>
        <dbReference type="ARBA" id="ARBA00004184"/>
    </source>
</evidence>
<feature type="compositionally biased region" description="Basic and acidic residues" evidence="10">
    <location>
        <begin position="22"/>
        <end position="42"/>
    </location>
</feature>
<accession>A0A9W8CM26</accession>
<dbReference type="SUPFAM" id="SSF64268">
    <property type="entry name" value="PX domain"/>
    <property type="match status" value="1"/>
</dbReference>
<evidence type="ECO:0000256" key="7">
    <source>
        <dbReference type="ARBA" id="ARBA00023136"/>
    </source>
</evidence>
<proteinExistence type="inferred from homology"/>
<dbReference type="GO" id="GO:0032456">
    <property type="term" value="P:endocytic recycling"/>
    <property type="evidence" value="ECO:0007669"/>
    <property type="project" value="TreeGrafter"/>
</dbReference>
<dbReference type="GO" id="GO:0034727">
    <property type="term" value="P:piecemeal microautophagy of the nucleus"/>
    <property type="evidence" value="ECO:0007669"/>
    <property type="project" value="TreeGrafter"/>
</dbReference>
<evidence type="ECO:0000256" key="4">
    <source>
        <dbReference type="ARBA" id="ARBA00022448"/>
    </source>
</evidence>
<dbReference type="Pfam" id="PF00787">
    <property type="entry name" value="PX"/>
    <property type="match status" value="1"/>
</dbReference>
<comment type="subcellular location">
    <subcellularLocation>
        <location evidence="2">Cytoplasm</location>
    </subcellularLocation>
    <subcellularLocation>
        <location evidence="1">Endomembrane system</location>
        <topology evidence="1">Peripheral membrane protein</topology>
    </subcellularLocation>
</comment>
<reference evidence="12" key="1">
    <citation type="submission" date="2022-07" db="EMBL/GenBank/DDBJ databases">
        <title>Phylogenomic reconstructions and comparative analyses of Kickxellomycotina fungi.</title>
        <authorList>
            <person name="Reynolds N.K."/>
            <person name="Stajich J.E."/>
            <person name="Barry K."/>
            <person name="Grigoriev I.V."/>
            <person name="Crous P."/>
            <person name="Smith M.E."/>
        </authorList>
    </citation>
    <scope>NUCLEOTIDE SEQUENCE</scope>
    <source>
        <strain evidence="12">NBRC 105413</strain>
    </source>
</reference>
<dbReference type="GO" id="GO:0035091">
    <property type="term" value="F:phosphatidylinositol binding"/>
    <property type="evidence" value="ECO:0007669"/>
    <property type="project" value="InterPro"/>
</dbReference>
<dbReference type="Gene3D" id="3.30.1520.10">
    <property type="entry name" value="Phox-like domain"/>
    <property type="match status" value="1"/>
</dbReference>
<protein>
    <recommendedName>
        <fullName evidence="8">Sorting nexin-4</fullName>
    </recommendedName>
    <alternativeName>
        <fullName evidence="9">Autophagy-related protein 24</fullName>
    </alternativeName>
</protein>
<dbReference type="GO" id="GO:0015031">
    <property type="term" value="P:protein transport"/>
    <property type="evidence" value="ECO:0007669"/>
    <property type="project" value="TreeGrafter"/>
</dbReference>
<dbReference type="InterPro" id="IPR027267">
    <property type="entry name" value="AH/BAR_dom_sf"/>
</dbReference>
<dbReference type="PROSITE" id="PS50195">
    <property type="entry name" value="PX"/>
    <property type="match status" value="1"/>
</dbReference>
<evidence type="ECO:0000256" key="2">
    <source>
        <dbReference type="ARBA" id="ARBA00004496"/>
    </source>
</evidence>
<evidence type="ECO:0000256" key="6">
    <source>
        <dbReference type="ARBA" id="ARBA00023121"/>
    </source>
</evidence>
<evidence type="ECO:0000256" key="8">
    <source>
        <dbReference type="ARBA" id="ARBA00040748"/>
    </source>
</evidence>
<keyword evidence="13" id="KW-1185">Reference proteome</keyword>
<dbReference type="GO" id="GO:0000422">
    <property type="term" value="P:autophagy of mitochondrion"/>
    <property type="evidence" value="ECO:0007669"/>
    <property type="project" value="TreeGrafter"/>
</dbReference>
<dbReference type="InterPro" id="IPR036871">
    <property type="entry name" value="PX_dom_sf"/>
</dbReference>
<evidence type="ECO:0000256" key="10">
    <source>
        <dbReference type="SAM" id="MobiDB-lite"/>
    </source>
</evidence>
<dbReference type="SUPFAM" id="SSF103657">
    <property type="entry name" value="BAR/IMD domain-like"/>
    <property type="match status" value="1"/>
</dbReference>
<feature type="compositionally biased region" description="Low complexity" evidence="10">
    <location>
        <begin position="83"/>
        <end position="97"/>
    </location>
</feature>